<keyword evidence="2" id="KW-1185">Reference proteome</keyword>
<reference evidence="1" key="1">
    <citation type="submission" date="2023-10" db="EMBL/GenBank/DDBJ databases">
        <authorList>
            <person name="Domelevo Entfellner J.-B."/>
        </authorList>
    </citation>
    <scope>NUCLEOTIDE SEQUENCE</scope>
</reference>
<dbReference type="AlphaFoldDB" id="A0AA86SAM1"/>
<organism evidence="1 2">
    <name type="scientific">Sphenostylis stenocarpa</name>
    <dbReference type="NCBI Taxonomy" id="92480"/>
    <lineage>
        <taxon>Eukaryota</taxon>
        <taxon>Viridiplantae</taxon>
        <taxon>Streptophyta</taxon>
        <taxon>Embryophyta</taxon>
        <taxon>Tracheophyta</taxon>
        <taxon>Spermatophyta</taxon>
        <taxon>Magnoliopsida</taxon>
        <taxon>eudicotyledons</taxon>
        <taxon>Gunneridae</taxon>
        <taxon>Pentapetalae</taxon>
        <taxon>rosids</taxon>
        <taxon>fabids</taxon>
        <taxon>Fabales</taxon>
        <taxon>Fabaceae</taxon>
        <taxon>Papilionoideae</taxon>
        <taxon>50 kb inversion clade</taxon>
        <taxon>NPAAA clade</taxon>
        <taxon>indigoferoid/millettioid clade</taxon>
        <taxon>Phaseoleae</taxon>
        <taxon>Sphenostylis</taxon>
    </lineage>
</organism>
<sequence>MRTKLVSNQNDSEVHAFKRGSFPALTPHQSELHVKLELKKGRKGIFIHVSEWMWKVLSYAKTSDEMRCTWS</sequence>
<dbReference type="Gramene" id="rna-AYBTSS11_LOCUS9669">
    <property type="protein sequence ID" value="CAJ1940381.1"/>
    <property type="gene ID" value="gene-AYBTSS11_LOCUS9669"/>
</dbReference>
<accession>A0AA86SAM1</accession>
<protein>
    <submittedName>
        <fullName evidence="1">Uncharacterized protein</fullName>
    </submittedName>
</protein>
<proteinExistence type="predicted"/>
<dbReference type="EMBL" id="OY731400">
    <property type="protein sequence ID" value="CAJ1940381.1"/>
    <property type="molecule type" value="Genomic_DNA"/>
</dbReference>
<dbReference type="Proteomes" id="UP001189624">
    <property type="component" value="Chromosome 3"/>
</dbReference>
<name>A0AA86SAM1_9FABA</name>
<gene>
    <name evidence="1" type="ORF">AYBTSS11_LOCUS9669</name>
</gene>
<evidence type="ECO:0000313" key="1">
    <source>
        <dbReference type="EMBL" id="CAJ1940381.1"/>
    </source>
</evidence>
<evidence type="ECO:0000313" key="2">
    <source>
        <dbReference type="Proteomes" id="UP001189624"/>
    </source>
</evidence>